<dbReference type="Pfam" id="PF09230">
    <property type="entry name" value="DFF40"/>
    <property type="match status" value="1"/>
</dbReference>
<dbReference type="GO" id="GO:0004520">
    <property type="term" value="F:DNA endonuclease activity"/>
    <property type="evidence" value="ECO:0007669"/>
    <property type="project" value="InterPro"/>
</dbReference>
<dbReference type="PROSITE" id="PS51135">
    <property type="entry name" value="CIDE_N"/>
    <property type="match status" value="1"/>
</dbReference>
<keyword evidence="12" id="KW-0175">Coiled coil</keyword>
<keyword evidence="7" id="KW-0539">Nucleus</keyword>
<keyword evidence="6" id="KW-0378">Hydrolase</keyword>
<reference evidence="14" key="2">
    <citation type="submission" date="2025-09" db="UniProtKB">
        <authorList>
            <consortium name="Ensembl"/>
        </authorList>
    </citation>
    <scope>IDENTIFICATION</scope>
</reference>
<evidence type="ECO:0000256" key="11">
    <source>
        <dbReference type="PROSITE-ProRule" id="PRU00447"/>
    </source>
</evidence>
<evidence type="ECO:0000256" key="3">
    <source>
        <dbReference type="ARBA" id="ARBA00022490"/>
    </source>
</evidence>
<evidence type="ECO:0000256" key="7">
    <source>
        <dbReference type="ARBA" id="ARBA00023242"/>
    </source>
</evidence>
<dbReference type="Gene3D" id="6.10.140.170">
    <property type="match status" value="1"/>
</dbReference>
<organism evidence="14 15">
    <name type="scientific">Paramormyrops kingsleyae</name>
    <dbReference type="NCBI Taxonomy" id="1676925"/>
    <lineage>
        <taxon>Eukaryota</taxon>
        <taxon>Metazoa</taxon>
        <taxon>Chordata</taxon>
        <taxon>Craniata</taxon>
        <taxon>Vertebrata</taxon>
        <taxon>Euteleostomi</taxon>
        <taxon>Actinopterygii</taxon>
        <taxon>Neopterygii</taxon>
        <taxon>Teleostei</taxon>
        <taxon>Osteoglossocephala</taxon>
        <taxon>Osteoglossomorpha</taxon>
        <taxon>Osteoglossiformes</taxon>
        <taxon>Mormyridae</taxon>
        <taxon>Paramormyrops</taxon>
    </lineage>
</organism>
<comment type="subunit">
    <text evidence="9">Heterodimer of DFFA and DFFB. Interacts with H1-1.</text>
</comment>
<dbReference type="InterPro" id="IPR039729">
    <property type="entry name" value="DFF40"/>
</dbReference>
<evidence type="ECO:0000313" key="14">
    <source>
        <dbReference type="Ensembl" id="ENSPKIP00000031915.1"/>
    </source>
</evidence>
<feature type="domain" description="CIDE-N" evidence="13">
    <location>
        <begin position="8"/>
        <end position="84"/>
    </location>
</feature>
<comment type="subcellular location">
    <subcellularLocation>
        <location evidence="2">Cytoplasm</location>
    </subcellularLocation>
    <subcellularLocation>
        <location evidence="1">Nucleus</location>
    </subcellularLocation>
</comment>
<evidence type="ECO:0000256" key="10">
    <source>
        <dbReference type="ARBA" id="ARBA00069517"/>
    </source>
</evidence>
<name>A0A3B3SNN0_9TELE</name>
<dbReference type="Proteomes" id="UP000261540">
    <property type="component" value="Unplaced"/>
</dbReference>
<dbReference type="OrthoDB" id="9943677at2759"/>
<feature type="coiled-coil region" evidence="12">
    <location>
        <begin position="113"/>
        <end position="140"/>
    </location>
</feature>
<dbReference type="FunFam" id="3.10.20.10:FF:000006">
    <property type="entry name" value="DNA fragmentation factor subunit beta"/>
    <property type="match status" value="1"/>
</dbReference>
<evidence type="ECO:0000256" key="2">
    <source>
        <dbReference type="ARBA" id="ARBA00004496"/>
    </source>
</evidence>
<evidence type="ECO:0000256" key="1">
    <source>
        <dbReference type="ARBA" id="ARBA00004123"/>
    </source>
</evidence>
<accession>A0A3B3SNN0</accession>
<dbReference type="GeneTree" id="ENSGT00390000014490"/>
<dbReference type="CTD" id="1677"/>
<dbReference type="GO" id="GO:0016787">
    <property type="term" value="F:hydrolase activity"/>
    <property type="evidence" value="ECO:0007669"/>
    <property type="project" value="UniProtKB-KW"/>
</dbReference>
<comment type="function">
    <text evidence="8">Nuclease that induces DNA fragmentation and chromatin condensation during apoptosis. Degrades naked DNA and induces apoptotic morphology.</text>
</comment>
<reference evidence="14" key="1">
    <citation type="submission" date="2025-08" db="UniProtKB">
        <authorList>
            <consortium name="Ensembl"/>
        </authorList>
    </citation>
    <scope>IDENTIFICATION</scope>
</reference>
<evidence type="ECO:0000256" key="6">
    <source>
        <dbReference type="ARBA" id="ARBA00022801"/>
    </source>
</evidence>
<dbReference type="Pfam" id="PF02017">
    <property type="entry name" value="CIDE-N"/>
    <property type="match status" value="1"/>
</dbReference>
<dbReference type="GO" id="GO:0005634">
    <property type="term" value="C:nucleus"/>
    <property type="evidence" value="ECO:0007669"/>
    <property type="project" value="UniProtKB-SubCell"/>
</dbReference>
<evidence type="ECO:0000256" key="4">
    <source>
        <dbReference type="ARBA" id="ARBA00022703"/>
    </source>
</evidence>
<dbReference type="Gene3D" id="3.10.20.10">
    <property type="match status" value="1"/>
</dbReference>
<dbReference type="SUPFAM" id="SSF54277">
    <property type="entry name" value="CAD &amp; PB1 domains"/>
    <property type="match status" value="1"/>
</dbReference>
<dbReference type="SUPFAM" id="SSF54060">
    <property type="entry name" value="His-Me finger endonucleases"/>
    <property type="match status" value="1"/>
</dbReference>
<dbReference type="SMART" id="SM00266">
    <property type="entry name" value="CAD"/>
    <property type="match status" value="1"/>
</dbReference>
<evidence type="ECO:0000256" key="8">
    <source>
        <dbReference type="ARBA" id="ARBA00053660"/>
    </source>
</evidence>
<sequence length="333" mass="38833">MFRLFNKKNKLVKLRRRGESTKYGVAAANVKELLSKGCSILKVPLKGSRVCLYEDGTEVGDDYFRRLPDNVELVLLTEGQCWDGFASDISLLLGSTNRHYDLLIKSAKSLLTDEQSQKKRKILSDLLQNLEDNSESEKREEDSDWFQGIDPRFKTKSDYMKYNCESRVRGYLKEVDGYTPNIQSPRVRTEYKKVVTNMLEKLKVTKYNGCYFDRRQESDCMCSREGWFSCQGAFDQDSCSSLHSINPYGNRESRILFSTWNLDHVIEKKRTIIPTLVDALGHRSHGEINWEYFYRLLFTRENLKLVHIVCHKKTVHDLACDSGKIYKKVKKRK</sequence>
<keyword evidence="15" id="KW-1185">Reference proteome</keyword>
<keyword evidence="4 11" id="KW-0053">Apoptosis</keyword>
<dbReference type="Ensembl" id="ENSPKIT00000012773.1">
    <property type="protein sequence ID" value="ENSPKIP00000031915.1"/>
    <property type="gene ID" value="ENSPKIG00000012225.1"/>
</dbReference>
<evidence type="ECO:0000256" key="12">
    <source>
        <dbReference type="SAM" id="Coils"/>
    </source>
</evidence>
<keyword evidence="5" id="KW-0540">Nuclease</keyword>
<evidence type="ECO:0000256" key="5">
    <source>
        <dbReference type="ARBA" id="ARBA00022722"/>
    </source>
</evidence>
<protein>
    <recommendedName>
        <fullName evidence="10">DNA fragmentation factor subunit beta</fullName>
    </recommendedName>
</protein>
<dbReference type="GO" id="GO:0005737">
    <property type="term" value="C:cytoplasm"/>
    <property type="evidence" value="ECO:0007669"/>
    <property type="project" value="UniProtKB-SubCell"/>
</dbReference>
<dbReference type="PANTHER" id="PTHR13067">
    <property type="entry name" value="CASPASE-ACTIVATED DNASE"/>
    <property type="match status" value="1"/>
</dbReference>
<dbReference type="PANTHER" id="PTHR13067:SF2">
    <property type="entry name" value="CASPASE-ACTIVATED DNASE"/>
    <property type="match status" value="1"/>
</dbReference>
<dbReference type="InterPro" id="IPR003508">
    <property type="entry name" value="CIDE-N_dom"/>
</dbReference>
<dbReference type="GO" id="GO:0006309">
    <property type="term" value="P:apoptotic DNA fragmentation"/>
    <property type="evidence" value="ECO:0007669"/>
    <property type="project" value="InterPro"/>
</dbReference>
<dbReference type="InterPro" id="IPR015311">
    <property type="entry name" value="DFF40_C"/>
</dbReference>
<dbReference type="STRING" id="1676925.ENSPKIP00000031915"/>
<evidence type="ECO:0000313" key="15">
    <source>
        <dbReference type="Proteomes" id="UP000261540"/>
    </source>
</evidence>
<evidence type="ECO:0000259" key="13">
    <source>
        <dbReference type="PROSITE" id="PS51135"/>
    </source>
</evidence>
<dbReference type="KEGG" id="pki:111834398"/>
<dbReference type="AlphaFoldDB" id="A0A3B3SNN0"/>
<dbReference type="InterPro" id="IPR044925">
    <property type="entry name" value="His-Me_finger_sf"/>
</dbReference>
<evidence type="ECO:0000256" key="9">
    <source>
        <dbReference type="ARBA" id="ARBA00064007"/>
    </source>
</evidence>
<keyword evidence="3" id="KW-0963">Cytoplasm</keyword>
<proteinExistence type="predicted"/>